<dbReference type="AlphaFoldDB" id="A0A934NIZ6"/>
<dbReference type="GO" id="GO:0003677">
    <property type="term" value="F:DNA binding"/>
    <property type="evidence" value="ECO:0007669"/>
    <property type="project" value="UniProtKB-KW"/>
</dbReference>
<evidence type="ECO:0000256" key="2">
    <source>
        <dbReference type="ARBA" id="ARBA00023125"/>
    </source>
</evidence>
<evidence type="ECO:0000259" key="5">
    <source>
        <dbReference type="PROSITE" id="PS50110"/>
    </source>
</evidence>
<name>A0A934NIZ6_9FLAO</name>
<dbReference type="Gene3D" id="3.40.50.2300">
    <property type="match status" value="1"/>
</dbReference>
<keyword evidence="1 3" id="KW-0597">Phosphoprotein</keyword>
<dbReference type="PROSITE" id="PS50110">
    <property type="entry name" value="RESPONSE_REGULATORY"/>
    <property type="match status" value="1"/>
</dbReference>
<reference evidence="6 7" key="1">
    <citation type="submission" date="2020-09" db="EMBL/GenBank/DDBJ databases">
        <title>Draft genome of Gelidibacter salicanalis PAMC21136.</title>
        <authorList>
            <person name="Park H."/>
        </authorList>
    </citation>
    <scope>NUCLEOTIDE SEQUENCE [LARGE SCALE GENOMIC DNA]</scope>
    <source>
        <strain evidence="6 7">PAMC21136</strain>
    </source>
</reference>
<organism evidence="6 7">
    <name type="scientific">Gelidibacter salicanalis</name>
    <dbReference type="NCBI Taxonomy" id="291193"/>
    <lineage>
        <taxon>Bacteria</taxon>
        <taxon>Pseudomonadati</taxon>
        <taxon>Bacteroidota</taxon>
        <taxon>Flavobacteriia</taxon>
        <taxon>Flavobacteriales</taxon>
        <taxon>Flavobacteriaceae</taxon>
        <taxon>Gelidibacter</taxon>
    </lineage>
</organism>
<evidence type="ECO:0000256" key="1">
    <source>
        <dbReference type="ARBA" id="ARBA00022553"/>
    </source>
</evidence>
<feature type="domain" description="Response regulatory" evidence="5">
    <location>
        <begin position="4"/>
        <end position="119"/>
    </location>
</feature>
<dbReference type="CDD" id="cd17535">
    <property type="entry name" value="REC_NarL-like"/>
    <property type="match status" value="1"/>
</dbReference>
<gene>
    <name evidence="6" type="ORF">JEM65_19190</name>
</gene>
<feature type="modified residue" description="4-aspartylphosphate" evidence="3">
    <location>
        <position position="54"/>
    </location>
</feature>
<dbReference type="Pfam" id="PF00196">
    <property type="entry name" value="GerE"/>
    <property type="match status" value="1"/>
</dbReference>
<sequence>MQASIIIADDHPLVLKGLTDFLVEKHYNLTGSASNGQEAFELIVSQRPDIAILDIQMPLMTGLEIAKKCKDLKLPTKIVLITFEKDEAIYNQAKYLDIFGYVLKEFALVEMENCIAAVLEGRAYFSPELLEHLEIIEPPEKLETLTPTEKEVLRLTAQNKTAKEIGDILFISSRTVEKHKSHIIKKLELESKAGSLALYAKENEQFLKKNT</sequence>
<dbReference type="InterPro" id="IPR016032">
    <property type="entry name" value="Sig_transdc_resp-reg_C-effctor"/>
</dbReference>
<dbReference type="EMBL" id="JAEHJZ010000053">
    <property type="protein sequence ID" value="MBJ7882766.1"/>
    <property type="molecule type" value="Genomic_DNA"/>
</dbReference>
<dbReference type="SMART" id="SM00448">
    <property type="entry name" value="REC"/>
    <property type="match status" value="1"/>
</dbReference>
<dbReference type="GO" id="GO:0006355">
    <property type="term" value="P:regulation of DNA-templated transcription"/>
    <property type="evidence" value="ECO:0007669"/>
    <property type="project" value="InterPro"/>
</dbReference>
<comment type="caution">
    <text evidence="6">The sequence shown here is derived from an EMBL/GenBank/DDBJ whole genome shotgun (WGS) entry which is preliminary data.</text>
</comment>
<keyword evidence="2" id="KW-0238">DNA-binding</keyword>
<dbReference type="Proteomes" id="UP000662373">
    <property type="component" value="Unassembled WGS sequence"/>
</dbReference>
<keyword evidence="7" id="KW-1185">Reference proteome</keyword>
<evidence type="ECO:0000259" key="4">
    <source>
        <dbReference type="PROSITE" id="PS50043"/>
    </source>
</evidence>
<dbReference type="PANTHER" id="PTHR43214:SF42">
    <property type="entry name" value="TRANSCRIPTIONAL REGULATORY PROTEIN DESR"/>
    <property type="match status" value="1"/>
</dbReference>
<accession>A0A934NIZ6</accession>
<dbReference type="GO" id="GO:0000160">
    <property type="term" value="P:phosphorelay signal transduction system"/>
    <property type="evidence" value="ECO:0007669"/>
    <property type="project" value="InterPro"/>
</dbReference>
<dbReference type="SUPFAM" id="SSF52172">
    <property type="entry name" value="CheY-like"/>
    <property type="match status" value="1"/>
</dbReference>
<dbReference type="SMART" id="SM00421">
    <property type="entry name" value="HTH_LUXR"/>
    <property type="match status" value="1"/>
</dbReference>
<dbReference type="PROSITE" id="PS50043">
    <property type="entry name" value="HTH_LUXR_2"/>
    <property type="match status" value="1"/>
</dbReference>
<dbReference type="InterPro" id="IPR000792">
    <property type="entry name" value="Tscrpt_reg_LuxR_C"/>
</dbReference>
<feature type="domain" description="HTH luxR-type" evidence="4">
    <location>
        <begin position="138"/>
        <end position="203"/>
    </location>
</feature>
<dbReference type="RefSeq" id="WP_199603084.1">
    <property type="nucleotide sequence ID" value="NZ_JAEHJZ010000053.1"/>
</dbReference>
<dbReference type="Pfam" id="PF00072">
    <property type="entry name" value="Response_reg"/>
    <property type="match status" value="1"/>
</dbReference>
<dbReference type="PANTHER" id="PTHR43214">
    <property type="entry name" value="TWO-COMPONENT RESPONSE REGULATOR"/>
    <property type="match status" value="1"/>
</dbReference>
<dbReference type="InterPro" id="IPR011006">
    <property type="entry name" value="CheY-like_superfamily"/>
</dbReference>
<proteinExistence type="predicted"/>
<dbReference type="CDD" id="cd06170">
    <property type="entry name" value="LuxR_C_like"/>
    <property type="match status" value="1"/>
</dbReference>
<dbReference type="SUPFAM" id="SSF46894">
    <property type="entry name" value="C-terminal effector domain of the bipartite response regulators"/>
    <property type="match status" value="1"/>
</dbReference>
<dbReference type="InterPro" id="IPR036388">
    <property type="entry name" value="WH-like_DNA-bd_sf"/>
</dbReference>
<evidence type="ECO:0000313" key="6">
    <source>
        <dbReference type="EMBL" id="MBJ7882766.1"/>
    </source>
</evidence>
<dbReference type="Gene3D" id="1.10.10.10">
    <property type="entry name" value="Winged helix-like DNA-binding domain superfamily/Winged helix DNA-binding domain"/>
    <property type="match status" value="1"/>
</dbReference>
<dbReference type="PRINTS" id="PR00038">
    <property type="entry name" value="HTHLUXR"/>
</dbReference>
<evidence type="ECO:0000256" key="3">
    <source>
        <dbReference type="PROSITE-ProRule" id="PRU00169"/>
    </source>
</evidence>
<dbReference type="InterPro" id="IPR039420">
    <property type="entry name" value="WalR-like"/>
</dbReference>
<protein>
    <submittedName>
        <fullName evidence="6">Response regulator transcription factor</fullName>
    </submittedName>
</protein>
<dbReference type="InterPro" id="IPR001789">
    <property type="entry name" value="Sig_transdc_resp-reg_receiver"/>
</dbReference>
<dbReference type="InterPro" id="IPR058245">
    <property type="entry name" value="NreC/VraR/RcsB-like_REC"/>
</dbReference>
<evidence type="ECO:0000313" key="7">
    <source>
        <dbReference type="Proteomes" id="UP000662373"/>
    </source>
</evidence>